<evidence type="ECO:0000256" key="12">
    <source>
        <dbReference type="RuleBase" id="RU004462"/>
    </source>
</evidence>
<dbReference type="PROSITE" id="PS00377">
    <property type="entry name" value="ADOMET_SYNTHASE_2"/>
    <property type="match status" value="1"/>
</dbReference>
<keyword evidence="8 10" id="KW-0460">Magnesium</keyword>
<feature type="binding site" description="in other chain" evidence="10">
    <location>
        <position position="15"/>
    </location>
    <ligand>
        <name>ATP</name>
        <dbReference type="ChEBI" id="CHEBI:30616"/>
        <note>ligand shared between two neighboring subunits</note>
    </ligand>
</feature>
<keyword evidence="7 10" id="KW-0067">ATP-binding</keyword>
<keyword evidence="17" id="KW-1185">Reference proteome</keyword>
<feature type="binding site" description="in other chain" evidence="10">
    <location>
        <begin position="173"/>
        <end position="175"/>
    </location>
    <ligand>
        <name>ATP</name>
        <dbReference type="ChEBI" id="CHEBI:30616"/>
        <note>ligand shared between two neighboring subunits</note>
    </ligand>
</feature>
<evidence type="ECO:0000256" key="4">
    <source>
        <dbReference type="ARBA" id="ARBA00022679"/>
    </source>
</evidence>
<comment type="caution">
    <text evidence="16">The sequence shown here is derived from an EMBL/GenBank/DDBJ whole genome shotgun (WGS) entry which is preliminary data.</text>
</comment>
<organism evidence="16 17">
    <name type="scientific">Neglectibacter timonensis</name>
    <dbReference type="NCBI Taxonomy" id="1776382"/>
    <lineage>
        <taxon>Bacteria</taxon>
        <taxon>Bacillati</taxon>
        <taxon>Bacillota</taxon>
        <taxon>Clostridia</taxon>
        <taxon>Eubacteriales</taxon>
        <taxon>Oscillospiraceae</taxon>
        <taxon>Neglectibacter</taxon>
    </lineage>
</organism>
<evidence type="ECO:0000256" key="10">
    <source>
        <dbReference type="HAMAP-Rule" id="MF_00086"/>
    </source>
</evidence>
<gene>
    <name evidence="10 16" type="primary">metK</name>
    <name evidence="16" type="ORF">NE695_15025</name>
</gene>
<evidence type="ECO:0000256" key="9">
    <source>
        <dbReference type="ARBA" id="ARBA00022958"/>
    </source>
</evidence>
<feature type="region of interest" description="Flexible loop" evidence="10">
    <location>
        <begin position="99"/>
        <end position="109"/>
    </location>
</feature>
<comment type="similarity">
    <text evidence="2 10 12">Belongs to the AdoMet synthase family.</text>
</comment>
<evidence type="ECO:0000256" key="2">
    <source>
        <dbReference type="ARBA" id="ARBA00009685"/>
    </source>
</evidence>
<evidence type="ECO:0000256" key="7">
    <source>
        <dbReference type="ARBA" id="ARBA00022840"/>
    </source>
</evidence>
<dbReference type="Pfam" id="PF02772">
    <property type="entry name" value="S-AdoMet_synt_M"/>
    <property type="match status" value="1"/>
</dbReference>
<accession>A0ABT1S2R3</accession>
<evidence type="ECO:0000256" key="3">
    <source>
        <dbReference type="ARBA" id="ARBA00022563"/>
    </source>
</evidence>
<dbReference type="EC" id="2.5.1.6" evidence="10"/>
<dbReference type="GeneID" id="90532994"/>
<evidence type="ECO:0000259" key="13">
    <source>
        <dbReference type="Pfam" id="PF00438"/>
    </source>
</evidence>
<dbReference type="EMBL" id="JANFZH010000041">
    <property type="protein sequence ID" value="MCQ4841225.1"/>
    <property type="molecule type" value="Genomic_DNA"/>
</dbReference>
<evidence type="ECO:0000313" key="17">
    <source>
        <dbReference type="Proteomes" id="UP001524473"/>
    </source>
</evidence>
<keyword evidence="6 10" id="KW-0547">Nucleotide-binding</keyword>
<protein>
    <recommendedName>
        <fullName evidence="10">S-adenosylmethionine synthase</fullName>
        <shortName evidence="10">AdoMet synthase</shortName>
        <ecNumber evidence="10">2.5.1.6</ecNumber>
    </recommendedName>
    <alternativeName>
        <fullName evidence="10">MAT</fullName>
    </alternativeName>
    <alternativeName>
        <fullName evidence="10">Methionine adenosyltransferase</fullName>
    </alternativeName>
</protein>
<evidence type="ECO:0000256" key="1">
    <source>
        <dbReference type="ARBA" id="ARBA00005224"/>
    </source>
</evidence>
<sequence length="393" mass="42698">MFVKLFTSESVTEGHPDKLCDQISDAVLDAILQEDAEAHVACEVTATTGMIHVMGEITTSCYVDIPAIVRDVVREVGYDDPKCGFNGNTCGVVTSIDTQSPDIALGVNESLEAKKGETDENSLIGAGDQGMMFGYACDETPEYMPMAISLAHKLAKQLAAVRKDGTLKYLRPDGKTQVTVEYDGDQVKRIDAIVVSTQHDEEVKQERLKKDVVKYVIKPIVPSELIDSNTRIYINPTGRFVIGGPVGDSGLTGRKIIVDTYGGYGRHGGGAFSGKDPTKVDRSAAYAARYVAKNIVAAGLARKCEVELAYAIGVARPVSIMVDTFGTGTVDDGRLAEAVQKAFDLRPTAIIKELDLRRPIYRQLAAYGHMGREDLDITWERTDRTEALLNALK</sequence>
<feature type="binding site" description="in other chain" evidence="10">
    <location>
        <position position="56"/>
    </location>
    <ligand>
        <name>L-methionine</name>
        <dbReference type="ChEBI" id="CHEBI:57844"/>
        <note>ligand shared between two neighboring subunits</note>
    </ligand>
</feature>
<dbReference type="InterPro" id="IPR022629">
    <property type="entry name" value="S-AdoMet_synt_central"/>
</dbReference>
<evidence type="ECO:0000259" key="14">
    <source>
        <dbReference type="Pfam" id="PF02772"/>
    </source>
</evidence>
<reference evidence="16 17" key="1">
    <citation type="submission" date="2022-06" db="EMBL/GenBank/DDBJ databases">
        <title>Isolation of gut microbiota from human fecal samples.</title>
        <authorList>
            <person name="Pamer E.G."/>
            <person name="Barat B."/>
            <person name="Waligurski E."/>
            <person name="Medina S."/>
            <person name="Paddock L."/>
            <person name="Mostad J."/>
        </authorList>
    </citation>
    <scope>NUCLEOTIDE SEQUENCE [LARGE SCALE GENOMIC DNA]</scope>
    <source>
        <strain evidence="16 17">DFI.9.73</strain>
    </source>
</reference>
<feature type="binding site" evidence="10">
    <location>
        <position position="275"/>
    </location>
    <ligand>
        <name>ATP</name>
        <dbReference type="ChEBI" id="CHEBI:30616"/>
        <note>ligand shared between two neighboring subunits</note>
    </ligand>
</feature>
<evidence type="ECO:0000256" key="11">
    <source>
        <dbReference type="RuleBase" id="RU000542"/>
    </source>
</evidence>
<dbReference type="PANTHER" id="PTHR11964">
    <property type="entry name" value="S-ADENOSYLMETHIONINE SYNTHETASE"/>
    <property type="match status" value="1"/>
</dbReference>
<feature type="domain" description="S-adenosylmethionine synthetase central" evidence="14">
    <location>
        <begin position="124"/>
        <end position="240"/>
    </location>
</feature>
<dbReference type="PROSITE" id="PS00376">
    <property type="entry name" value="ADOMET_SYNTHASE_1"/>
    <property type="match status" value="1"/>
</dbReference>
<feature type="binding site" evidence="10">
    <location>
        <position position="17"/>
    </location>
    <ligand>
        <name>Mg(2+)</name>
        <dbReference type="ChEBI" id="CHEBI:18420"/>
    </ligand>
</feature>
<dbReference type="GO" id="GO:0004478">
    <property type="term" value="F:methionine adenosyltransferase activity"/>
    <property type="evidence" value="ECO:0007669"/>
    <property type="project" value="UniProtKB-EC"/>
</dbReference>
<dbReference type="InterPro" id="IPR022630">
    <property type="entry name" value="S-AdoMet_synt_C"/>
</dbReference>
<dbReference type="Pfam" id="PF00438">
    <property type="entry name" value="S-AdoMet_synt_N"/>
    <property type="match status" value="1"/>
</dbReference>
<feature type="binding site" description="in other chain" evidence="10">
    <location>
        <position position="279"/>
    </location>
    <ligand>
        <name>L-methionine</name>
        <dbReference type="ChEBI" id="CHEBI:57844"/>
        <note>ligand shared between two neighboring subunits</note>
    </ligand>
</feature>
<feature type="binding site" evidence="10">
    <location>
        <position position="248"/>
    </location>
    <ligand>
        <name>L-methionine</name>
        <dbReference type="ChEBI" id="CHEBI:57844"/>
        <note>ligand shared between two neighboring subunits</note>
    </ligand>
</feature>
<keyword evidence="9 10" id="KW-0630">Potassium</keyword>
<dbReference type="RefSeq" id="WP_066867820.1">
    <property type="nucleotide sequence ID" value="NZ_CABKVV010000014.1"/>
</dbReference>
<evidence type="ECO:0000259" key="15">
    <source>
        <dbReference type="Pfam" id="PF02773"/>
    </source>
</evidence>
<keyword evidence="4 10" id="KW-0808">Transferase</keyword>
<comment type="subunit">
    <text evidence="10">Homotetramer; dimer of dimers.</text>
</comment>
<evidence type="ECO:0000313" key="16">
    <source>
        <dbReference type="EMBL" id="MCQ4841225.1"/>
    </source>
</evidence>
<evidence type="ECO:0000256" key="6">
    <source>
        <dbReference type="ARBA" id="ARBA00022741"/>
    </source>
</evidence>
<dbReference type="Pfam" id="PF02773">
    <property type="entry name" value="S-AdoMet_synt_C"/>
    <property type="match status" value="1"/>
</dbReference>
<comment type="subcellular location">
    <subcellularLocation>
        <location evidence="10 11">Cytoplasm</location>
    </subcellularLocation>
</comment>
<feature type="binding site" evidence="10">
    <location>
        <position position="271"/>
    </location>
    <ligand>
        <name>ATP</name>
        <dbReference type="ChEBI" id="CHEBI:30616"/>
        <note>ligand shared between two neighboring subunits</note>
    </ligand>
</feature>
<dbReference type="CDD" id="cd18079">
    <property type="entry name" value="S-AdoMet_synt"/>
    <property type="match status" value="1"/>
</dbReference>
<dbReference type="Gene3D" id="3.30.300.10">
    <property type="match status" value="3"/>
</dbReference>
<keyword evidence="10" id="KW-0963">Cytoplasm</keyword>
<feature type="binding site" evidence="10">
    <location>
        <position position="43"/>
    </location>
    <ligand>
        <name>K(+)</name>
        <dbReference type="ChEBI" id="CHEBI:29103"/>
    </ligand>
</feature>
<dbReference type="NCBIfam" id="TIGR01034">
    <property type="entry name" value="metK"/>
    <property type="match status" value="1"/>
</dbReference>
<proteinExistence type="inferred from homology"/>
<dbReference type="InterPro" id="IPR002133">
    <property type="entry name" value="S-AdoMet_synthetase"/>
</dbReference>
<feature type="domain" description="S-adenosylmethionine synthetase N-terminal" evidence="13">
    <location>
        <begin position="5"/>
        <end position="101"/>
    </location>
</feature>
<dbReference type="PIRSF" id="PIRSF000497">
    <property type="entry name" value="MAT"/>
    <property type="match status" value="1"/>
</dbReference>
<comment type="function">
    <text evidence="10">Catalyzes the formation of S-adenosylmethionine (AdoMet) from methionine and ATP. The overall synthetic reaction is composed of two sequential steps, AdoMet formation and the subsequent tripolyphosphate hydrolysis which occurs prior to release of AdoMet from the enzyme.</text>
</comment>
<evidence type="ECO:0000256" key="5">
    <source>
        <dbReference type="ARBA" id="ARBA00022723"/>
    </source>
</evidence>
<dbReference type="InterPro" id="IPR022628">
    <property type="entry name" value="S-AdoMet_synt_N"/>
</dbReference>
<keyword evidence="5 10" id="KW-0479">Metal-binding</keyword>
<dbReference type="HAMAP" id="MF_00086">
    <property type="entry name" value="S_AdoMet_synth1"/>
    <property type="match status" value="1"/>
</dbReference>
<feature type="binding site" description="in other chain" evidence="10">
    <location>
        <position position="99"/>
    </location>
    <ligand>
        <name>L-methionine</name>
        <dbReference type="ChEBI" id="CHEBI:57844"/>
        <note>ligand shared between two neighboring subunits</note>
    </ligand>
</feature>
<comment type="pathway">
    <text evidence="1 10">Amino-acid biosynthesis; S-adenosyl-L-methionine biosynthesis; S-adenosyl-L-methionine from L-methionine: step 1/1.</text>
</comment>
<feature type="binding site" evidence="10">
    <location>
        <position position="248"/>
    </location>
    <ligand>
        <name>ATP</name>
        <dbReference type="ChEBI" id="CHEBI:30616"/>
        <note>ligand shared between two neighboring subunits</note>
    </ligand>
</feature>
<feature type="binding site" description="in other chain" evidence="10">
    <location>
        <begin position="239"/>
        <end position="240"/>
    </location>
    <ligand>
        <name>ATP</name>
        <dbReference type="ChEBI" id="CHEBI:30616"/>
        <note>ligand shared between two neighboring subunits</note>
    </ligand>
</feature>
<comment type="cofactor">
    <cofactor evidence="10">
        <name>K(+)</name>
        <dbReference type="ChEBI" id="CHEBI:29103"/>
    </cofactor>
    <text evidence="10">Binds 1 potassium ion per subunit.</text>
</comment>
<evidence type="ECO:0000256" key="8">
    <source>
        <dbReference type="ARBA" id="ARBA00022842"/>
    </source>
</evidence>
<dbReference type="InterPro" id="IPR022631">
    <property type="entry name" value="ADOMET_SYNTHASE_CS"/>
</dbReference>
<dbReference type="Proteomes" id="UP001524473">
    <property type="component" value="Unassembled WGS sequence"/>
</dbReference>
<comment type="catalytic activity">
    <reaction evidence="10">
        <text>L-methionine + ATP + H2O = S-adenosyl-L-methionine + phosphate + diphosphate</text>
        <dbReference type="Rhea" id="RHEA:21080"/>
        <dbReference type="ChEBI" id="CHEBI:15377"/>
        <dbReference type="ChEBI" id="CHEBI:30616"/>
        <dbReference type="ChEBI" id="CHEBI:33019"/>
        <dbReference type="ChEBI" id="CHEBI:43474"/>
        <dbReference type="ChEBI" id="CHEBI:57844"/>
        <dbReference type="ChEBI" id="CHEBI:59789"/>
        <dbReference type="EC" id="2.5.1.6"/>
    </reaction>
</comment>
<dbReference type="InterPro" id="IPR022636">
    <property type="entry name" value="S-AdoMet_synthetase_sfam"/>
</dbReference>
<feature type="domain" description="S-adenosylmethionine synthetase C-terminal" evidence="15">
    <location>
        <begin position="242"/>
        <end position="381"/>
    </location>
</feature>
<feature type="binding site" description="in other chain" evidence="10">
    <location>
        <begin position="254"/>
        <end position="255"/>
    </location>
    <ligand>
        <name>ATP</name>
        <dbReference type="ChEBI" id="CHEBI:30616"/>
        <note>ligand shared between two neighboring subunits</note>
    </ligand>
</feature>
<keyword evidence="3 10" id="KW-0554">One-carbon metabolism</keyword>
<name>A0ABT1S2R3_9FIRM</name>
<dbReference type="SUPFAM" id="SSF55973">
    <property type="entry name" value="S-adenosylmethionine synthetase"/>
    <property type="match status" value="3"/>
</dbReference>
<comment type="cofactor">
    <cofactor evidence="10">
        <name>Mg(2+)</name>
        <dbReference type="ChEBI" id="CHEBI:18420"/>
    </cofactor>
    <text evidence="10">Binds 2 divalent ions per subunit.</text>
</comment>